<evidence type="ECO:0000256" key="7">
    <source>
        <dbReference type="SAM" id="MobiDB-lite"/>
    </source>
</evidence>
<feature type="compositionally biased region" description="Polar residues" evidence="7">
    <location>
        <begin position="241"/>
        <end position="255"/>
    </location>
</feature>
<feature type="transmembrane region" description="Helical" evidence="8">
    <location>
        <begin position="115"/>
        <end position="140"/>
    </location>
</feature>
<feature type="chain" id="PRO_5030756272" description="Major facilitator superfamily (MFS) profile domain-containing protein" evidence="9">
    <location>
        <begin position="21"/>
        <end position="593"/>
    </location>
</feature>
<feature type="transmembrane region" description="Helical" evidence="8">
    <location>
        <begin position="152"/>
        <end position="172"/>
    </location>
</feature>
<evidence type="ECO:0000256" key="5">
    <source>
        <dbReference type="ARBA" id="ARBA00023136"/>
    </source>
</evidence>
<feature type="transmembrane region" description="Helical" evidence="8">
    <location>
        <begin position="341"/>
        <end position="365"/>
    </location>
</feature>
<proteinExistence type="inferred from homology"/>
<dbReference type="AlphaFoldDB" id="A0A7S3JQJ8"/>
<dbReference type="InterPro" id="IPR036259">
    <property type="entry name" value="MFS_trans_sf"/>
</dbReference>
<evidence type="ECO:0000256" key="4">
    <source>
        <dbReference type="ARBA" id="ARBA00022989"/>
    </source>
</evidence>
<keyword evidence="4 8" id="KW-1133">Transmembrane helix</keyword>
<keyword evidence="2" id="KW-0813">Transport</keyword>
<evidence type="ECO:0008006" key="11">
    <source>
        <dbReference type="Google" id="ProtNLM"/>
    </source>
</evidence>
<dbReference type="InterPro" id="IPR044770">
    <property type="entry name" value="MFS_spinster-like"/>
</dbReference>
<name>A0A7S3JQJ8_9STRA</name>
<dbReference type="GO" id="GO:0022857">
    <property type="term" value="F:transmembrane transporter activity"/>
    <property type="evidence" value="ECO:0007669"/>
    <property type="project" value="InterPro"/>
</dbReference>
<evidence type="ECO:0000256" key="6">
    <source>
        <dbReference type="ARBA" id="ARBA00024338"/>
    </source>
</evidence>
<keyword evidence="3 8" id="KW-0812">Transmembrane</keyword>
<comment type="subcellular location">
    <subcellularLocation>
        <location evidence="1">Membrane</location>
        <topology evidence="1">Multi-pass membrane protein</topology>
    </subcellularLocation>
</comment>
<evidence type="ECO:0000256" key="1">
    <source>
        <dbReference type="ARBA" id="ARBA00004141"/>
    </source>
</evidence>
<gene>
    <name evidence="10" type="ORF">ALAG00032_LOCUS2521</name>
</gene>
<feature type="signal peptide" evidence="9">
    <location>
        <begin position="1"/>
        <end position="20"/>
    </location>
</feature>
<protein>
    <recommendedName>
        <fullName evidence="11">Major facilitator superfamily (MFS) profile domain-containing protein</fullName>
    </recommendedName>
</protein>
<keyword evidence="9" id="KW-0732">Signal</keyword>
<accession>A0A7S3JQJ8</accession>
<feature type="transmembrane region" description="Helical" evidence="8">
    <location>
        <begin position="371"/>
        <end position="396"/>
    </location>
</feature>
<feature type="transmembrane region" description="Helical" evidence="8">
    <location>
        <begin position="85"/>
        <end position="109"/>
    </location>
</feature>
<feature type="transmembrane region" description="Helical" evidence="8">
    <location>
        <begin position="178"/>
        <end position="199"/>
    </location>
</feature>
<sequence>MRQPNAKIVVVILLVLGTLSQCSQYTLSFLYSVSARRGTKYSLRAALDLSPSLFSVLAGYASGVPRALTQLLAGQLGSAMGGKLPWLRCMALAGGLLIQVGGGILLALAKESRDAVVAQILIGLGSGPLYPLGYSIISCYYEAKDCGTPNGVFSQTAYFGPALASLSVIIARNYGWRLAAMIICAALFVAICALLTIVFSSSNIYLKEVEGTNLIDTSPDIDDDTHDTDEEDEAFFRSNKQKNNPTKPSTISEDFSTPDGRALAICLCLALGGGARYAAGYAVPSYIPYYFEIEYASRSELFSTANAVAIFACGSTSALVGGALAQMLARRNVQYTNKKSPTVFSYATIPIISCLLGGICTLFIFQKKNNFFAAVVALFAMQLFGEAWLAGIVAAFRSVPKLGRYVDAALGIFYTTATMLGCLNLLFLGQAIDNAHTSYRLRFTMAAAIAIPYFFAALFFFLAAKIAAMPKKGEKRTDVSFSWCADTTCGDFANRYLSYHNYSYPPPTKTNYQPHAPFLPPKGDPPLIDGYPANAASDQPQQHQPTDTTPLLGASNIGFFPCADDDDNDNPTFRARSSFLLRSPGSSNNPFLS</sequence>
<evidence type="ECO:0000256" key="3">
    <source>
        <dbReference type="ARBA" id="ARBA00022692"/>
    </source>
</evidence>
<dbReference type="Pfam" id="PF07690">
    <property type="entry name" value="MFS_1"/>
    <property type="match status" value="1"/>
</dbReference>
<dbReference type="PANTHER" id="PTHR23505">
    <property type="entry name" value="SPINSTER"/>
    <property type="match status" value="1"/>
</dbReference>
<evidence type="ECO:0000256" key="9">
    <source>
        <dbReference type="SAM" id="SignalP"/>
    </source>
</evidence>
<dbReference type="SUPFAM" id="SSF103473">
    <property type="entry name" value="MFS general substrate transporter"/>
    <property type="match status" value="1"/>
</dbReference>
<dbReference type="Gene3D" id="1.20.1250.20">
    <property type="entry name" value="MFS general substrate transporter like domains"/>
    <property type="match status" value="1"/>
</dbReference>
<dbReference type="PANTHER" id="PTHR23505:SF79">
    <property type="entry name" value="PROTEIN SPINSTER"/>
    <property type="match status" value="1"/>
</dbReference>
<organism evidence="10">
    <name type="scientific">Aureoumbra lagunensis</name>
    <dbReference type="NCBI Taxonomy" id="44058"/>
    <lineage>
        <taxon>Eukaryota</taxon>
        <taxon>Sar</taxon>
        <taxon>Stramenopiles</taxon>
        <taxon>Ochrophyta</taxon>
        <taxon>Pelagophyceae</taxon>
        <taxon>Pelagomonadales</taxon>
        <taxon>Aureoumbra</taxon>
    </lineage>
</organism>
<dbReference type="InterPro" id="IPR011701">
    <property type="entry name" value="MFS"/>
</dbReference>
<dbReference type="EMBL" id="HBIJ01003592">
    <property type="protein sequence ID" value="CAE0361788.1"/>
    <property type="molecule type" value="Transcribed_RNA"/>
</dbReference>
<feature type="transmembrane region" description="Helical" evidence="8">
    <location>
        <begin position="444"/>
        <end position="468"/>
    </location>
</feature>
<dbReference type="GO" id="GO:0016020">
    <property type="term" value="C:membrane"/>
    <property type="evidence" value="ECO:0007669"/>
    <property type="project" value="UniProtKB-SubCell"/>
</dbReference>
<feature type="region of interest" description="Disordered" evidence="7">
    <location>
        <begin position="529"/>
        <end position="550"/>
    </location>
</feature>
<evidence type="ECO:0000256" key="2">
    <source>
        <dbReference type="ARBA" id="ARBA00022448"/>
    </source>
</evidence>
<feature type="transmembrane region" description="Helical" evidence="8">
    <location>
        <begin position="262"/>
        <end position="287"/>
    </location>
</feature>
<evidence type="ECO:0000256" key="8">
    <source>
        <dbReference type="SAM" id="Phobius"/>
    </source>
</evidence>
<feature type="transmembrane region" description="Helical" evidence="8">
    <location>
        <begin position="307"/>
        <end position="329"/>
    </location>
</feature>
<feature type="region of interest" description="Disordered" evidence="7">
    <location>
        <begin position="562"/>
        <end position="593"/>
    </location>
</feature>
<reference evidence="10" key="1">
    <citation type="submission" date="2021-01" db="EMBL/GenBank/DDBJ databases">
        <authorList>
            <person name="Corre E."/>
            <person name="Pelletier E."/>
            <person name="Niang G."/>
            <person name="Scheremetjew M."/>
            <person name="Finn R."/>
            <person name="Kale V."/>
            <person name="Holt S."/>
            <person name="Cochrane G."/>
            <person name="Meng A."/>
            <person name="Brown T."/>
            <person name="Cohen L."/>
        </authorList>
    </citation>
    <scope>NUCLEOTIDE SEQUENCE</scope>
    <source>
        <strain evidence="10">CCMP1510</strain>
    </source>
</reference>
<keyword evidence="5 8" id="KW-0472">Membrane</keyword>
<feature type="compositionally biased region" description="Polar residues" evidence="7">
    <location>
        <begin position="584"/>
        <end position="593"/>
    </location>
</feature>
<evidence type="ECO:0000313" key="10">
    <source>
        <dbReference type="EMBL" id="CAE0361788.1"/>
    </source>
</evidence>
<feature type="compositionally biased region" description="Low complexity" evidence="7">
    <location>
        <begin position="538"/>
        <end position="550"/>
    </location>
</feature>
<feature type="transmembrane region" description="Helical" evidence="8">
    <location>
        <begin position="408"/>
        <end position="432"/>
    </location>
</feature>
<feature type="region of interest" description="Disordered" evidence="7">
    <location>
        <begin position="236"/>
        <end position="255"/>
    </location>
</feature>
<comment type="similarity">
    <text evidence="6">Belongs to the major facilitator superfamily. Spinster (TC 2.A.1.49) family.</text>
</comment>